<keyword evidence="1" id="KW-1133">Transmembrane helix</keyword>
<gene>
    <name evidence="2" type="ORF">ACE1CC_15470</name>
</gene>
<evidence type="ECO:0000313" key="3">
    <source>
        <dbReference type="Proteomes" id="UP001576774"/>
    </source>
</evidence>
<evidence type="ECO:0000256" key="1">
    <source>
        <dbReference type="SAM" id="Phobius"/>
    </source>
</evidence>
<reference evidence="2 3" key="1">
    <citation type="submission" date="2024-09" db="EMBL/GenBank/DDBJ databases">
        <title>Floridaenema gen nov. (Aerosakkonemataceae, Aerosakkonematales ord. nov., Cyanobacteria) from benthic tropical and subtropical fresh waters, with the description of four new species.</title>
        <authorList>
            <person name="Moretto J.A."/>
            <person name="Berthold D.E."/>
            <person name="Lefler F.W."/>
            <person name="Huang I.-S."/>
            <person name="Laughinghouse H. IV."/>
        </authorList>
    </citation>
    <scope>NUCLEOTIDE SEQUENCE [LARGE SCALE GENOMIC DNA]</scope>
    <source>
        <strain evidence="2 3">BLCC-F46</strain>
    </source>
</reference>
<evidence type="ECO:0000313" key="2">
    <source>
        <dbReference type="EMBL" id="MFB2878251.1"/>
    </source>
</evidence>
<keyword evidence="1" id="KW-0812">Transmembrane</keyword>
<accession>A0ABV4X643</accession>
<dbReference type="RefSeq" id="WP_413271328.1">
    <property type="nucleotide sequence ID" value="NZ_JBHFNQ010000117.1"/>
</dbReference>
<name>A0ABV4X643_9CYAN</name>
<feature type="transmembrane region" description="Helical" evidence="1">
    <location>
        <begin position="195"/>
        <end position="216"/>
    </location>
</feature>
<dbReference type="EMBL" id="JBHFNQ010000117">
    <property type="protein sequence ID" value="MFB2878251.1"/>
    <property type="molecule type" value="Genomic_DNA"/>
</dbReference>
<feature type="transmembrane region" description="Helical" evidence="1">
    <location>
        <begin position="222"/>
        <end position="241"/>
    </location>
</feature>
<protein>
    <submittedName>
        <fullName evidence="2">Uncharacterized protein</fullName>
    </submittedName>
</protein>
<dbReference type="Proteomes" id="UP001576774">
    <property type="component" value="Unassembled WGS sequence"/>
</dbReference>
<keyword evidence="1" id="KW-0472">Membrane</keyword>
<comment type="caution">
    <text evidence="2">The sequence shown here is derived from an EMBL/GenBank/DDBJ whole genome shotgun (WGS) entry which is preliminary data.</text>
</comment>
<proteinExistence type="predicted"/>
<keyword evidence="3" id="KW-1185">Reference proteome</keyword>
<sequence length="268" mass="31232">MAQSSNWLNSLVTNPWFSIISLMIGVLGVILSIYIHLKSKKVKRPFYAFSSYTLEPKVQKLEMSYNSHKIERLTFTNLVFWKAGKDTIHNKDIAAGDPLKIRLSGNHKILDVKLVYESDKINQFNYNIDNVQSEISFSFDYLDKDDGVIMQIVHTGKHSDFQISGTIKGAGKIKLFYDEKPIWLKKLTNIFPDRINWMTLLLSVCLNIFLLNSRIIPYKFTLFIILVIIFIMCISLIVRLIDIIYSSKYYIVSKPKYFKDFETKSWID</sequence>
<organism evidence="2 3">
    <name type="scientific">Floridaenema aerugineum BLCC-F46</name>
    <dbReference type="NCBI Taxonomy" id="3153654"/>
    <lineage>
        <taxon>Bacteria</taxon>
        <taxon>Bacillati</taxon>
        <taxon>Cyanobacteriota</taxon>
        <taxon>Cyanophyceae</taxon>
        <taxon>Oscillatoriophycideae</taxon>
        <taxon>Aerosakkonematales</taxon>
        <taxon>Aerosakkonemataceae</taxon>
        <taxon>Floridanema</taxon>
        <taxon>Floridanema aerugineum</taxon>
    </lineage>
</organism>
<feature type="transmembrane region" description="Helical" evidence="1">
    <location>
        <begin position="16"/>
        <end position="37"/>
    </location>
</feature>